<evidence type="ECO:0000256" key="2">
    <source>
        <dbReference type="ARBA" id="ARBA00001946"/>
    </source>
</evidence>
<dbReference type="InterPro" id="IPR011005">
    <property type="entry name" value="Dihydropteroate_synth-like_sf"/>
</dbReference>
<keyword evidence="7" id="KW-0808">Transferase</keyword>
<dbReference type="GO" id="GO:0046656">
    <property type="term" value="P:folic acid biosynthetic process"/>
    <property type="evidence" value="ECO:0007669"/>
    <property type="project" value="UniProtKB-KW"/>
</dbReference>
<dbReference type="Gene3D" id="3.20.20.20">
    <property type="entry name" value="Dihydropteroate synthase-like"/>
    <property type="match status" value="1"/>
</dbReference>
<dbReference type="GO" id="GO:0046654">
    <property type="term" value="P:tetrahydrofolate biosynthetic process"/>
    <property type="evidence" value="ECO:0007669"/>
    <property type="project" value="UniProtKB-UniPathway"/>
</dbReference>
<evidence type="ECO:0000256" key="6">
    <source>
        <dbReference type="ARBA" id="ARBA00016919"/>
    </source>
</evidence>
<dbReference type="InterPro" id="IPR045031">
    <property type="entry name" value="DHP_synth-like"/>
</dbReference>
<evidence type="ECO:0000313" key="14">
    <source>
        <dbReference type="Proteomes" id="UP000181969"/>
    </source>
</evidence>
<dbReference type="NCBIfam" id="TIGR01496">
    <property type="entry name" value="DHPS"/>
    <property type="match status" value="1"/>
</dbReference>
<evidence type="ECO:0000256" key="4">
    <source>
        <dbReference type="ARBA" id="ARBA00009503"/>
    </source>
</evidence>
<dbReference type="PANTHER" id="PTHR20941">
    <property type="entry name" value="FOLATE SYNTHESIS PROTEINS"/>
    <property type="match status" value="1"/>
</dbReference>
<gene>
    <name evidence="13" type="ORF">SAMN05216438_101212</name>
</gene>
<dbReference type="GO" id="GO:0004156">
    <property type="term" value="F:dihydropteroate synthase activity"/>
    <property type="evidence" value="ECO:0007669"/>
    <property type="project" value="UniProtKB-EC"/>
</dbReference>
<dbReference type="Proteomes" id="UP000181969">
    <property type="component" value="Unassembled WGS sequence"/>
</dbReference>
<keyword evidence="9" id="KW-0460">Magnesium</keyword>
<evidence type="ECO:0000256" key="8">
    <source>
        <dbReference type="ARBA" id="ARBA00022723"/>
    </source>
</evidence>
<evidence type="ECO:0000256" key="1">
    <source>
        <dbReference type="ARBA" id="ARBA00000012"/>
    </source>
</evidence>
<evidence type="ECO:0000256" key="7">
    <source>
        <dbReference type="ARBA" id="ARBA00022679"/>
    </source>
</evidence>
<dbReference type="InterPro" id="IPR006390">
    <property type="entry name" value="DHP_synth_dom"/>
</dbReference>
<sequence>MKIIEKNTECFSLKHISICFTEMSSQEQAKLDNLLYRVRAKTLVDKHDLLAFLTIYELADLIKVWPVSQEKLALERIFKRHQIIWSGQNFSFDLTLDPIVYSIVNVTPDSFYDGAEENLNLDFILQRVEQDLQEGAQVIELGGKSSRPGYADISPEEEWQRLAQPLQNIRQAFPEAVIAIDTDEAYVMQRVLDAGADIINDIDGFDTPEKLQLMQEYQPALVAMNNGRAGMNYADNVYQELPAYFTEKQKEFNQLDIANAQICVDPGVGFSGGATGIDSLQRVKTTELLTNLGLPVMIAISRKSFMTNLLNMEVDERLLSTLILENQMMMDGGRVLRVHDVAATRRLIENFKIYQKY</sequence>
<dbReference type="Pfam" id="PF00809">
    <property type="entry name" value="Pterin_bind"/>
    <property type="match status" value="1"/>
</dbReference>
<accession>A0A1I4EUT9</accession>
<dbReference type="SUPFAM" id="SSF51717">
    <property type="entry name" value="Dihydropteroate synthetase-like"/>
    <property type="match status" value="1"/>
</dbReference>
<keyword evidence="10" id="KW-0289">Folate biosynthesis</keyword>
<feature type="domain" description="Pterin-binding" evidence="12">
    <location>
        <begin position="98"/>
        <end position="349"/>
    </location>
</feature>
<evidence type="ECO:0000259" key="12">
    <source>
        <dbReference type="PROSITE" id="PS50972"/>
    </source>
</evidence>
<organism evidence="13 14">
    <name type="scientific">Lactococcus garvieae</name>
    <dbReference type="NCBI Taxonomy" id="1363"/>
    <lineage>
        <taxon>Bacteria</taxon>
        <taxon>Bacillati</taxon>
        <taxon>Bacillota</taxon>
        <taxon>Bacilli</taxon>
        <taxon>Lactobacillales</taxon>
        <taxon>Streptococcaceae</taxon>
        <taxon>Lactococcus</taxon>
    </lineage>
</organism>
<name>A0A1I4EUT9_9LACT</name>
<evidence type="ECO:0000256" key="5">
    <source>
        <dbReference type="ARBA" id="ARBA00012458"/>
    </source>
</evidence>
<comment type="catalytic activity">
    <reaction evidence="1">
        <text>(7,8-dihydropterin-6-yl)methyl diphosphate + 4-aminobenzoate = 7,8-dihydropteroate + diphosphate</text>
        <dbReference type="Rhea" id="RHEA:19949"/>
        <dbReference type="ChEBI" id="CHEBI:17836"/>
        <dbReference type="ChEBI" id="CHEBI:17839"/>
        <dbReference type="ChEBI" id="CHEBI:33019"/>
        <dbReference type="ChEBI" id="CHEBI:72950"/>
        <dbReference type="EC" id="2.5.1.15"/>
    </reaction>
</comment>
<dbReference type="GO" id="GO:0046872">
    <property type="term" value="F:metal ion binding"/>
    <property type="evidence" value="ECO:0007669"/>
    <property type="project" value="UniProtKB-KW"/>
</dbReference>
<dbReference type="RefSeq" id="WP_074750012.1">
    <property type="nucleotide sequence ID" value="NZ_CAXVJC010000003.1"/>
</dbReference>
<dbReference type="InterPro" id="IPR000489">
    <property type="entry name" value="Pterin-binding_dom"/>
</dbReference>
<dbReference type="OrthoDB" id="9811744at2"/>
<dbReference type="UniPathway" id="UPA00077">
    <property type="reaction ID" value="UER00156"/>
</dbReference>
<evidence type="ECO:0000256" key="11">
    <source>
        <dbReference type="ARBA" id="ARBA00030193"/>
    </source>
</evidence>
<proteinExistence type="inferred from homology"/>
<keyword evidence="8" id="KW-0479">Metal-binding</keyword>
<comment type="similarity">
    <text evidence="4">Belongs to the DHPS family.</text>
</comment>
<evidence type="ECO:0000313" key="13">
    <source>
        <dbReference type="EMBL" id="SFL09444.1"/>
    </source>
</evidence>
<protein>
    <recommendedName>
        <fullName evidence="6">Dihydropteroate synthase</fullName>
        <ecNumber evidence="5">2.5.1.15</ecNumber>
    </recommendedName>
    <alternativeName>
        <fullName evidence="11">Dihydropteroate pyrophosphorylase</fullName>
    </alternativeName>
</protein>
<dbReference type="GO" id="GO:0005829">
    <property type="term" value="C:cytosol"/>
    <property type="evidence" value="ECO:0007669"/>
    <property type="project" value="TreeGrafter"/>
</dbReference>
<reference evidence="13 14" key="1">
    <citation type="submission" date="2016-10" db="EMBL/GenBank/DDBJ databases">
        <authorList>
            <person name="de Groot N.N."/>
        </authorList>
    </citation>
    <scope>NUCLEOTIDE SEQUENCE [LARGE SCALE GENOMIC DNA]</scope>
    <source>
        <strain evidence="13 14">M79</strain>
    </source>
</reference>
<dbReference type="EC" id="2.5.1.15" evidence="5"/>
<dbReference type="AlphaFoldDB" id="A0A1I4EUT9"/>
<evidence type="ECO:0000256" key="10">
    <source>
        <dbReference type="ARBA" id="ARBA00022909"/>
    </source>
</evidence>
<dbReference type="PANTHER" id="PTHR20941:SF1">
    <property type="entry name" value="FOLIC ACID SYNTHESIS PROTEIN FOL1"/>
    <property type="match status" value="1"/>
</dbReference>
<comment type="pathway">
    <text evidence="3">Cofactor biosynthesis; tetrahydrofolate biosynthesis; 7,8-dihydrofolate from 2-amino-4-hydroxy-6-hydroxymethyl-7,8-dihydropteridine diphosphate and 4-aminobenzoate: step 1/2.</text>
</comment>
<evidence type="ECO:0000256" key="3">
    <source>
        <dbReference type="ARBA" id="ARBA00004763"/>
    </source>
</evidence>
<comment type="cofactor">
    <cofactor evidence="2">
        <name>Mg(2+)</name>
        <dbReference type="ChEBI" id="CHEBI:18420"/>
    </cofactor>
</comment>
<evidence type="ECO:0000256" key="9">
    <source>
        <dbReference type="ARBA" id="ARBA00022842"/>
    </source>
</evidence>
<dbReference type="EMBL" id="FOTJ01000001">
    <property type="protein sequence ID" value="SFL09444.1"/>
    <property type="molecule type" value="Genomic_DNA"/>
</dbReference>
<dbReference type="PROSITE" id="PS50972">
    <property type="entry name" value="PTERIN_BINDING"/>
    <property type="match status" value="1"/>
</dbReference>